<sequence>MMLLKVPCRFIFGASQAIVKVCLFLASLCLGRDFYACFSYLRMGRSFCCPPCMGFVFGPSSSSVVVAEGVSCYHYGGVKDGDTGHFLPQSYPVM</sequence>
<organism evidence="1">
    <name type="scientific">Arundo donax</name>
    <name type="common">Giant reed</name>
    <name type="synonym">Donax arundinaceus</name>
    <dbReference type="NCBI Taxonomy" id="35708"/>
    <lineage>
        <taxon>Eukaryota</taxon>
        <taxon>Viridiplantae</taxon>
        <taxon>Streptophyta</taxon>
        <taxon>Embryophyta</taxon>
        <taxon>Tracheophyta</taxon>
        <taxon>Spermatophyta</taxon>
        <taxon>Magnoliopsida</taxon>
        <taxon>Liliopsida</taxon>
        <taxon>Poales</taxon>
        <taxon>Poaceae</taxon>
        <taxon>PACMAD clade</taxon>
        <taxon>Arundinoideae</taxon>
        <taxon>Arundineae</taxon>
        <taxon>Arundo</taxon>
    </lineage>
</organism>
<dbReference type="AlphaFoldDB" id="A0A0A9HNB5"/>
<reference evidence="1" key="1">
    <citation type="submission" date="2014-09" db="EMBL/GenBank/DDBJ databases">
        <authorList>
            <person name="Magalhaes I.L.F."/>
            <person name="Oliveira U."/>
            <person name="Santos F.R."/>
            <person name="Vidigal T.H.D.A."/>
            <person name="Brescovit A.D."/>
            <person name="Santos A.J."/>
        </authorList>
    </citation>
    <scope>NUCLEOTIDE SEQUENCE</scope>
    <source>
        <tissue evidence="1">Shoot tissue taken approximately 20 cm above the soil surface</tissue>
    </source>
</reference>
<name>A0A0A9HNB5_ARUDO</name>
<protein>
    <submittedName>
        <fullName evidence="1">Uncharacterized protein</fullName>
    </submittedName>
</protein>
<proteinExistence type="predicted"/>
<dbReference type="EMBL" id="GBRH01161505">
    <property type="protein sequence ID" value="JAE36391.1"/>
    <property type="molecule type" value="Transcribed_RNA"/>
</dbReference>
<reference evidence="1" key="2">
    <citation type="journal article" date="2015" name="Data Brief">
        <title>Shoot transcriptome of the giant reed, Arundo donax.</title>
        <authorList>
            <person name="Barrero R.A."/>
            <person name="Guerrero F.D."/>
            <person name="Moolhuijzen P."/>
            <person name="Goolsby J.A."/>
            <person name="Tidwell J."/>
            <person name="Bellgard S.E."/>
            <person name="Bellgard M.I."/>
        </authorList>
    </citation>
    <scope>NUCLEOTIDE SEQUENCE</scope>
    <source>
        <tissue evidence="1">Shoot tissue taken approximately 20 cm above the soil surface</tissue>
    </source>
</reference>
<accession>A0A0A9HNB5</accession>
<evidence type="ECO:0000313" key="1">
    <source>
        <dbReference type="EMBL" id="JAE36391.1"/>
    </source>
</evidence>